<dbReference type="RefSeq" id="WP_148774672.1">
    <property type="nucleotide sequence ID" value="NZ_VSSS01000037.1"/>
</dbReference>
<keyword evidence="2" id="KW-1185">Reference proteome</keyword>
<organism evidence="1 2">
    <name type="scientific">Bradyrhizobium rifense</name>
    <dbReference type="NCBI Taxonomy" id="515499"/>
    <lineage>
        <taxon>Bacteria</taxon>
        <taxon>Pseudomonadati</taxon>
        <taxon>Pseudomonadota</taxon>
        <taxon>Alphaproteobacteria</taxon>
        <taxon>Hyphomicrobiales</taxon>
        <taxon>Nitrobacteraceae</taxon>
        <taxon>Bradyrhizobium</taxon>
    </lineage>
</organism>
<evidence type="ECO:0000313" key="1">
    <source>
        <dbReference type="EMBL" id="TYL92532.1"/>
    </source>
</evidence>
<dbReference type="AlphaFoldDB" id="A0A5D3K9U2"/>
<sequence length="81" mass="9309">MMNALVPQNLANRRRRKLFLAGRSGTCEERDTIPLAWAWRDRPPALRFAKGIGEAAYPSSKQRCQRSCDRNLCQLSNMMIN</sequence>
<comment type="caution">
    <text evidence="1">The sequence shown here is derived from an EMBL/GenBank/DDBJ whole genome shotgun (WGS) entry which is preliminary data.</text>
</comment>
<proteinExistence type="predicted"/>
<accession>A0A5D3K9U2</accession>
<evidence type="ECO:0000313" key="2">
    <source>
        <dbReference type="Proteomes" id="UP000324758"/>
    </source>
</evidence>
<dbReference type="Proteomes" id="UP000324758">
    <property type="component" value="Unassembled WGS sequence"/>
</dbReference>
<name>A0A5D3K9U2_9BRAD</name>
<gene>
    <name evidence="1" type="ORF">FXB40_23995</name>
</gene>
<protein>
    <submittedName>
        <fullName evidence="1">Uncharacterized protein</fullName>
    </submittedName>
</protein>
<reference evidence="1 2" key="1">
    <citation type="submission" date="2019-08" db="EMBL/GenBank/DDBJ databases">
        <title>Bradyrhizobium hipponensis sp. nov., a rhizobium isolated from a Lupinus angustifolius root nodule in Tunisia.</title>
        <authorList>
            <person name="Off K."/>
            <person name="Rejili M."/>
            <person name="Mars M."/>
            <person name="Brachmann A."/>
            <person name="Marin M."/>
        </authorList>
    </citation>
    <scope>NUCLEOTIDE SEQUENCE [LARGE SCALE GENOMIC DNA]</scope>
    <source>
        <strain evidence="1 2">CTAW71</strain>
    </source>
</reference>
<dbReference type="EMBL" id="VSSS01000037">
    <property type="protein sequence ID" value="TYL92532.1"/>
    <property type="molecule type" value="Genomic_DNA"/>
</dbReference>